<evidence type="ECO:0000313" key="1">
    <source>
        <dbReference type="EMBL" id="UNP28460.1"/>
    </source>
</evidence>
<name>A0ABY3XCX4_9GAMM</name>
<dbReference type="Proteomes" id="UP000829194">
    <property type="component" value="Chromosome"/>
</dbReference>
<reference evidence="1 2" key="1">
    <citation type="submission" date="2022-03" db="EMBL/GenBank/DDBJ databases">
        <title>Complete genome sequence of Lysobacter capsici VKM B-2533 and Lysobacter gummosus 10.1.1, promising sources of lytic agents.</title>
        <authorList>
            <person name="Tarlachkov S.V."/>
            <person name="Kudryakova I.V."/>
            <person name="Afoshin A.S."/>
            <person name="Leontyevskaya E.A."/>
            <person name="Leontyevskaya N.V."/>
        </authorList>
    </citation>
    <scope>NUCLEOTIDE SEQUENCE [LARGE SCALE GENOMIC DNA]</scope>
    <source>
        <strain evidence="1 2">10.1.1</strain>
    </source>
</reference>
<evidence type="ECO:0000313" key="2">
    <source>
        <dbReference type="Proteomes" id="UP000829194"/>
    </source>
</evidence>
<accession>A0ABY3XCX4</accession>
<dbReference type="RefSeq" id="WP_148649000.1">
    <property type="nucleotide sequence ID" value="NZ_CP011131.1"/>
</dbReference>
<sequence>MESLTMLHTEIHFEGFLLSSGGSTPISLTISQPTVADDDAYCEIHAPGLIAKDTKIFGADAEQAR</sequence>
<organism evidence="1 2">
    <name type="scientific">Lysobacter gummosus</name>
    <dbReference type="NCBI Taxonomy" id="262324"/>
    <lineage>
        <taxon>Bacteria</taxon>
        <taxon>Pseudomonadati</taxon>
        <taxon>Pseudomonadota</taxon>
        <taxon>Gammaproteobacteria</taxon>
        <taxon>Lysobacterales</taxon>
        <taxon>Lysobacteraceae</taxon>
        <taxon>Lysobacter</taxon>
    </lineage>
</organism>
<proteinExistence type="predicted"/>
<dbReference type="EMBL" id="CP093547">
    <property type="protein sequence ID" value="UNP28460.1"/>
    <property type="molecule type" value="Genomic_DNA"/>
</dbReference>
<keyword evidence="2" id="KW-1185">Reference proteome</keyword>
<gene>
    <name evidence="1" type="ORF">MOV92_18450</name>
</gene>
<protein>
    <submittedName>
        <fullName evidence="1">Uncharacterized protein</fullName>
    </submittedName>
</protein>